<evidence type="ECO:0000313" key="8">
    <source>
        <dbReference type="Proteomes" id="UP000267003"/>
    </source>
</evidence>
<dbReference type="OrthoDB" id="9795085at2"/>
<comment type="subcellular location">
    <subcellularLocation>
        <location evidence="5">Cytoplasm</location>
    </subcellularLocation>
</comment>
<sequence>MDWSAAQYTRFEDERNRPIRDLLARVPAADVKRAADIGCGPGNSTELLRARFPGAAVTGMDSSPDMLAAARKRLPDVRFDLGDIATWSDPGPYDVILANAVLQWVPDHSTLMPALLGKLTAGGSLAVQMPDNLDEPSHRLMRETGSAGPWADRLMGAANARTVRHDADWYFRVLREAGATVDVWRTTYFHPLASGAAAVVEWFKGSGLRPFLEPLEADEKTDFLARYQAGIARAYPALPDGTVLLPFPRLFIVATRW</sequence>
<dbReference type="GO" id="GO:0005737">
    <property type="term" value="C:cytoplasm"/>
    <property type="evidence" value="ECO:0007669"/>
    <property type="project" value="UniProtKB-SubCell"/>
</dbReference>
<accession>A0A3A8QHD2</accession>
<comment type="similarity">
    <text evidence="5">Belongs to the methyltransferase superfamily. Tam family.</text>
</comment>
<dbReference type="AlphaFoldDB" id="A0A3A8QHD2"/>
<evidence type="ECO:0000256" key="4">
    <source>
        <dbReference type="ARBA" id="ARBA00022691"/>
    </source>
</evidence>
<dbReference type="Gene3D" id="1.10.150.290">
    <property type="entry name" value="S-adenosyl-L-methionine-dependent methyltransferases"/>
    <property type="match status" value="1"/>
</dbReference>
<keyword evidence="3 5" id="KW-0808">Transferase</keyword>
<dbReference type="GO" id="GO:0030798">
    <property type="term" value="F:trans-aconitate 2-methyltransferase activity"/>
    <property type="evidence" value="ECO:0007669"/>
    <property type="project" value="UniProtKB-UniRule"/>
</dbReference>
<protein>
    <recommendedName>
        <fullName evidence="5">Trans-aconitate 2-methyltransferase</fullName>
        <ecNumber evidence="5">2.1.1.144</ecNumber>
    </recommendedName>
</protein>
<evidence type="ECO:0000256" key="2">
    <source>
        <dbReference type="ARBA" id="ARBA00022603"/>
    </source>
</evidence>
<keyword evidence="1 5" id="KW-0963">Cytoplasm</keyword>
<proteinExistence type="inferred from homology"/>
<dbReference type="InterPro" id="IPR029063">
    <property type="entry name" value="SAM-dependent_MTases_sf"/>
</dbReference>
<comment type="catalytic activity">
    <reaction evidence="5">
        <text>trans-aconitate + S-adenosyl-L-methionine = (E)-3-(methoxycarbonyl)pent-2-enedioate + S-adenosyl-L-homocysteine</text>
        <dbReference type="Rhea" id="RHEA:14969"/>
        <dbReference type="ChEBI" id="CHEBI:15708"/>
        <dbReference type="ChEBI" id="CHEBI:57470"/>
        <dbReference type="ChEBI" id="CHEBI:57856"/>
        <dbReference type="ChEBI" id="CHEBI:59789"/>
        <dbReference type="EC" id="2.1.1.144"/>
    </reaction>
</comment>
<dbReference type="Pfam" id="PF13649">
    <property type="entry name" value="Methyltransf_25"/>
    <property type="match status" value="1"/>
</dbReference>
<dbReference type="Proteomes" id="UP000267003">
    <property type="component" value="Unassembled WGS sequence"/>
</dbReference>
<gene>
    <name evidence="5" type="primary">tam</name>
    <name evidence="7" type="ORF">D7W81_13015</name>
</gene>
<keyword evidence="2 5" id="KW-0489">Methyltransferase</keyword>
<evidence type="ECO:0000256" key="1">
    <source>
        <dbReference type="ARBA" id="ARBA00022490"/>
    </source>
</evidence>
<comment type="caution">
    <text evidence="7">The sequence shown here is derived from an EMBL/GenBank/DDBJ whole genome shotgun (WGS) entry which is preliminary data.</text>
</comment>
<dbReference type="PANTHER" id="PTHR43861">
    <property type="entry name" value="TRANS-ACONITATE 2-METHYLTRANSFERASE-RELATED"/>
    <property type="match status" value="1"/>
</dbReference>
<dbReference type="SUPFAM" id="SSF53335">
    <property type="entry name" value="S-adenosyl-L-methionine-dependent methyltransferases"/>
    <property type="match status" value="1"/>
</dbReference>
<evidence type="ECO:0000256" key="5">
    <source>
        <dbReference type="HAMAP-Rule" id="MF_00560"/>
    </source>
</evidence>
<evidence type="ECO:0000313" key="7">
    <source>
        <dbReference type="EMBL" id="RKH68139.1"/>
    </source>
</evidence>
<feature type="domain" description="Methyltransferase" evidence="6">
    <location>
        <begin position="35"/>
        <end position="119"/>
    </location>
</feature>
<comment type="function">
    <text evidence="5">Catalyzes the S-adenosylmethionine monomethyl esterification of trans-aconitate.</text>
</comment>
<dbReference type="InterPro" id="IPR041698">
    <property type="entry name" value="Methyltransf_25"/>
</dbReference>
<dbReference type="InterPro" id="IPR023149">
    <property type="entry name" value="Trans_acon_MeTrfase_C"/>
</dbReference>
<dbReference type="EMBL" id="RAWK01000064">
    <property type="protein sequence ID" value="RKH68139.1"/>
    <property type="molecule type" value="Genomic_DNA"/>
</dbReference>
<dbReference type="GO" id="GO:0032259">
    <property type="term" value="P:methylation"/>
    <property type="evidence" value="ECO:0007669"/>
    <property type="project" value="UniProtKB-KW"/>
</dbReference>
<dbReference type="RefSeq" id="WP_120555689.1">
    <property type="nucleotide sequence ID" value="NZ_RAWK01000064.1"/>
</dbReference>
<evidence type="ECO:0000256" key="3">
    <source>
        <dbReference type="ARBA" id="ARBA00022679"/>
    </source>
</evidence>
<evidence type="ECO:0000259" key="6">
    <source>
        <dbReference type="Pfam" id="PF13649"/>
    </source>
</evidence>
<dbReference type="CDD" id="cd02440">
    <property type="entry name" value="AdoMet_MTases"/>
    <property type="match status" value="1"/>
</dbReference>
<organism evidence="7 8">
    <name type="scientific">Corallococcus aberystwythensis</name>
    <dbReference type="NCBI Taxonomy" id="2316722"/>
    <lineage>
        <taxon>Bacteria</taxon>
        <taxon>Pseudomonadati</taxon>
        <taxon>Myxococcota</taxon>
        <taxon>Myxococcia</taxon>
        <taxon>Myxococcales</taxon>
        <taxon>Cystobacterineae</taxon>
        <taxon>Myxococcaceae</taxon>
        <taxon>Corallococcus</taxon>
    </lineage>
</organism>
<dbReference type="InterPro" id="IPR023506">
    <property type="entry name" value="Trans-aconitate_MeTrfase"/>
</dbReference>
<reference evidence="8" key="1">
    <citation type="submission" date="2018-09" db="EMBL/GenBank/DDBJ databases">
        <authorList>
            <person name="Livingstone P.G."/>
            <person name="Whitworth D.E."/>
        </authorList>
    </citation>
    <scope>NUCLEOTIDE SEQUENCE [LARGE SCALE GENOMIC DNA]</scope>
    <source>
        <strain evidence="8">AB050A</strain>
    </source>
</reference>
<dbReference type="EC" id="2.1.1.144" evidence="5"/>
<keyword evidence="8" id="KW-1185">Reference proteome</keyword>
<dbReference type="PANTHER" id="PTHR43861:SF1">
    <property type="entry name" value="TRANS-ACONITATE 2-METHYLTRANSFERASE"/>
    <property type="match status" value="1"/>
</dbReference>
<name>A0A3A8QHD2_9BACT</name>
<dbReference type="HAMAP" id="MF_00560">
    <property type="entry name" value="Tran_acon_Me_trans"/>
    <property type="match status" value="1"/>
</dbReference>
<keyword evidence="4 5" id="KW-0949">S-adenosyl-L-methionine</keyword>
<dbReference type="Gene3D" id="3.40.50.150">
    <property type="entry name" value="Vaccinia Virus protein VP39"/>
    <property type="match status" value="1"/>
</dbReference>
<dbReference type="NCBIfam" id="NF002463">
    <property type="entry name" value="PRK01683.1"/>
    <property type="match status" value="1"/>
</dbReference>